<feature type="region of interest" description="Disordered" evidence="1">
    <location>
        <begin position="538"/>
        <end position="599"/>
    </location>
</feature>
<feature type="region of interest" description="Disordered" evidence="1">
    <location>
        <begin position="1213"/>
        <end position="1243"/>
    </location>
</feature>
<dbReference type="OrthoDB" id="3199820at2759"/>
<feature type="compositionally biased region" description="Low complexity" evidence="1">
    <location>
        <begin position="409"/>
        <end position="435"/>
    </location>
</feature>
<feature type="region of interest" description="Disordered" evidence="1">
    <location>
        <begin position="961"/>
        <end position="1030"/>
    </location>
</feature>
<dbReference type="GO" id="GO:0000183">
    <property type="term" value="P:rDNA heterochromatin formation"/>
    <property type="evidence" value="ECO:0007669"/>
    <property type="project" value="TreeGrafter"/>
</dbReference>
<sequence length="1243" mass="134981">MSSPAFFNEARSPINAGPPQDLGDQSSEIERRPMRVKVLYTFDDQNKTNCLARLPTTLSVRVVTTEEQTQIGVIELKTCIKAIVLASPELLSKLENDYTVYAYDYSEYETPLVGQGMLSRVLASTSPTPSAPASQSGTWITGRVCKNILGLFANGAKETLEVKLKLVAVPNQCQNEYDRTMESYRSQTRGMAESFNFDMASNFSAHEAELVGNTSFPPQQAVGTGNRTSAHGVDALQDMLTPNFNNDYDDYRSQTNSIYDGSRPGTPGVAPGMVGDAGNGLDMSRPSSRASKRPSAGPDEQSMEDGQSRKRARVTQAEWQGRTNFGAQPNSLRVQASIGGSIREFRPSLAGNHTLNEIGPRAPTPRPAGKRLQPTNLSQNQSGFRRGSSLSEPWTQGPPSDTSVYDDAISNIGSSPDIPSSPPVFDQQDDYQQQPPSSPMLPENHSLHDSGFQSDFPTDAIQSDAPLHGELVDSNKSKVDRWRETRIRRNNKRAWSEYAPAGSEQNEPPPPPPAPTPPTMVVETLRQSRALNAIGVSHTMATSSSSRRSSKPKSAAVPSSDVGLPLESNPYPSNTPPVQTHPGIQPSTNRQPSTAQPYQNHPAYQLSSEAHVVQAPLTLFEELSRVASSGPTTKSQELQPAASLTSGPGTRNIPLPKRNPTSRQGKRPPVRSSLPRSNTWAGPSSDMDVIEVVDVEEIVPGVEDPNKKQKLGSGAIRSTSISKQLHAAVATGEPATYCMNCGAIETPTWRPYWVRVEYGTGKDVVCDDETGIHCVHPLHKDADGKTTTYRIYKKTTSLKPEEKEMFDKFVLCNPCGDYLRKHKIHRPQAVFEKYQKLPKKPAGAGSGRNRKRTRNPVVPSSDATQDPASTATDQMPHSDVYPDLPTQPTYQTPSAPKPVKDVMGPPEIPEHTAVLPDNERETAMALTKALQQSPARAVIARNKESPVEIVEGLTPKPLNRVLFPSPGKSNGRKFLDDPFTTSPISGSAGNISKKTSTECAPPTDEQIRTPLEEPEQADKENQPPPMETDDNLAACFYDVVDTTDMSSPARAEFLQFFKTPTTSNSNRRSTSRGALTELPELGSDAPNLPTTPSRIPRASPNPLTPWTKQIMEGFPTSPNNSNTNALDLNSHFNNFELNQNVGNVFDSPNTQLNKMLSSDIWGAQSDMPSSPPIIAGGIGDGQSYFNFYEDATATVGAYASADGAALALEMESAGADQPVMNQEAIDQVDTEGAEERTQPEDAD</sequence>
<dbReference type="AlphaFoldDB" id="A0A6A6UFA1"/>
<name>A0A6A6UFA1_9PEZI</name>
<accession>A0A6A6UFA1</accession>
<dbReference type="GO" id="GO:0030466">
    <property type="term" value="P:silent mating-type cassette heterochromatin formation"/>
    <property type="evidence" value="ECO:0007669"/>
    <property type="project" value="TreeGrafter"/>
</dbReference>
<reference evidence="3" key="1">
    <citation type="journal article" date="2020" name="Stud. Mycol.">
        <title>101 Dothideomycetes genomes: a test case for predicting lifestyles and emergence of pathogens.</title>
        <authorList>
            <person name="Haridas S."/>
            <person name="Albert R."/>
            <person name="Binder M."/>
            <person name="Bloem J."/>
            <person name="Labutti K."/>
            <person name="Salamov A."/>
            <person name="Andreopoulos B."/>
            <person name="Baker S."/>
            <person name="Barry K."/>
            <person name="Bills G."/>
            <person name="Bluhm B."/>
            <person name="Cannon C."/>
            <person name="Castanera R."/>
            <person name="Culley D."/>
            <person name="Daum C."/>
            <person name="Ezra D."/>
            <person name="Gonzalez J."/>
            <person name="Henrissat B."/>
            <person name="Kuo A."/>
            <person name="Liang C."/>
            <person name="Lipzen A."/>
            <person name="Lutzoni F."/>
            <person name="Magnuson J."/>
            <person name="Mondo S."/>
            <person name="Nolan M."/>
            <person name="Ohm R."/>
            <person name="Pangilinan J."/>
            <person name="Park H.-J."/>
            <person name="Ramirez L."/>
            <person name="Alfaro M."/>
            <person name="Sun H."/>
            <person name="Tritt A."/>
            <person name="Yoshinaga Y."/>
            <person name="Zwiers L.-H."/>
            <person name="Turgeon B."/>
            <person name="Goodwin S."/>
            <person name="Spatafora J."/>
            <person name="Crous P."/>
            <person name="Grigoriev I."/>
        </authorList>
    </citation>
    <scope>NUCLEOTIDE SEQUENCE</scope>
    <source>
        <strain evidence="3">CBS 115976</strain>
    </source>
</reference>
<proteinExistence type="predicted"/>
<feature type="region of interest" description="Disordered" evidence="1">
    <location>
        <begin position="1"/>
        <end position="26"/>
    </location>
</feature>
<protein>
    <recommendedName>
        <fullName evidence="2">Ams2/SPT21 N-terminal domain-containing protein</fullName>
    </recommendedName>
</protein>
<feature type="compositionally biased region" description="Basic and acidic residues" evidence="1">
    <location>
        <begin position="1005"/>
        <end position="1021"/>
    </location>
</feature>
<feature type="compositionally biased region" description="Polar residues" evidence="1">
    <location>
        <begin position="861"/>
        <end position="875"/>
    </location>
</feature>
<dbReference type="Proteomes" id="UP000799302">
    <property type="component" value="Unassembled WGS sequence"/>
</dbReference>
<organism evidence="3 4">
    <name type="scientific">Microthyrium microscopicum</name>
    <dbReference type="NCBI Taxonomy" id="703497"/>
    <lineage>
        <taxon>Eukaryota</taxon>
        <taxon>Fungi</taxon>
        <taxon>Dikarya</taxon>
        <taxon>Ascomycota</taxon>
        <taxon>Pezizomycotina</taxon>
        <taxon>Dothideomycetes</taxon>
        <taxon>Dothideomycetes incertae sedis</taxon>
        <taxon>Microthyriales</taxon>
        <taxon>Microthyriaceae</taxon>
        <taxon>Microthyrium</taxon>
    </lineage>
</organism>
<dbReference type="PANTHER" id="PTHR39147">
    <property type="entry name" value="PROTEIN SPT21"/>
    <property type="match status" value="1"/>
</dbReference>
<feature type="compositionally biased region" description="Low complexity" evidence="1">
    <location>
        <begin position="284"/>
        <end position="296"/>
    </location>
</feature>
<feature type="region of interest" description="Disordered" evidence="1">
    <location>
        <begin position="493"/>
        <end position="520"/>
    </location>
</feature>
<feature type="compositionally biased region" description="Low complexity" evidence="1">
    <location>
        <begin position="1061"/>
        <end position="1072"/>
    </location>
</feature>
<feature type="compositionally biased region" description="Polar residues" evidence="1">
    <location>
        <begin position="585"/>
        <end position="599"/>
    </location>
</feature>
<feature type="compositionally biased region" description="Basic and acidic residues" evidence="1">
    <location>
        <begin position="1233"/>
        <end position="1243"/>
    </location>
</feature>
<feature type="compositionally biased region" description="Polar residues" evidence="1">
    <location>
        <begin position="373"/>
        <end position="403"/>
    </location>
</feature>
<evidence type="ECO:0000259" key="2">
    <source>
        <dbReference type="Pfam" id="PF25823"/>
    </source>
</evidence>
<dbReference type="InterPro" id="IPR057725">
    <property type="entry name" value="Ams2-SPT21_N"/>
</dbReference>
<feature type="compositionally biased region" description="Polar residues" evidence="1">
    <location>
        <begin position="628"/>
        <end position="649"/>
    </location>
</feature>
<evidence type="ECO:0000256" key="1">
    <source>
        <dbReference type="SAM" id="MobiDB-lite"/>
    </source>
</evidence>
<feature type="compositionally biased region" description="Low complexity" evidence="1">
    <location>
        <begin position="543"/>
        <end position="560"/>
    </location>
</feature>
<feature type="region of interest" description="Disordered" evidence="1">
    <location>
        <begin position="1060"/>
        <end position="1100"/>
    </location>
</feature>
<feature type="compositionally biased region" description="Polar residues" evidence="1">
    <location>
        <begin position="317"/>
        <end position="332"/>
    </location>
</feature>
<dbReference type="Gene3D" id="3.30.50.10">
    <property type="entry name" value="Erythroid Transcription Factor GATA-1, subunit A"/>
    <property type="match status" value="1"/>
</dbReference>
<dbReference type="GO" id="GO:0008270">
    <property type="term" value="F:zinc ion binding"/>
    <property type="evidence" value="ECO:0007669"/>
    <property type="project" value="InterPro"/>
</dbReference>
<dbReference type="InterPro" id="IPR042403">
    <property type="entry name" value="Spt21/Ams2"/>
</dbReference>
<dbReference type="EMBL" id="MU004234">
    <property type="protein sequence ID" value="KAF2670470.1"/>
    <property type="molecule type" value="Genomic_DNA"/>
</dbReference>
<dbReference type="GO" id="GO:0006357">
    <property type="term" value="P:regulation of transcription by RNA polymerase II"/>
    <property type="evidence" value="ECO:0007669"/>
    <property type="project" value="TreeGrafter"/>
</dbReference>
<feature type="compositionally biased region" description="Polar residues" evidence="1">
    <location>
        <begin position="979"/>
        <end position="998"/>
    </location>
</feature>
<dbReference type="Pfam" id="PF25823">
    <property type="entry name" value="Ams2-SPT21_N"/>
    <property type="match status" value="1"/>
</dbReference>
<gene>
    <name evidence="3" type="ORF">BT63DRAFT_239210</name>
</gene>
<feature type="region of interest" description="Disordered" evidence="1">
    <location>
        <begin position="244"/>
        <end position="332"/>
    </location>
</feature>
<dbReference type="SUPFAM" id="SSF57716">
    <property type="entry name" value="Glucocorticoid receptor-like (DNA-binding domain)"/>
    <property type="match status" value="1"/>
</dbReference>
<evidence type="ECO:0000313" key="3">
    <source>
        <dbReference type="EMBL" id="KAF2670470.1"/>
    </source>
</evidence>
<feature type="region of interest" description="Disordered" evidence="1">
    <location>
        <begin position="628"/>
        <end position="685"/>
    </location>
</feature>
<dbReference type="InterPro" id="IPR013088">
    <property type="entry name" value="Znf_NHR/GATA"/>
</dbReference>
<keyword evidence="4" id="KW-1185">Reference proteome</keyword>
<feature type="region of interest" description="Disordered" evidence="1">
    <location>
        <begin position="347"/>
        <end position="472"/>
    </location>
</feature>
<feature type="compositionally biased region" description="Pro residues" evidence="1">
    <location>
        <begin position="507"/>
        <end position="518"/>
    </location>
</feature>
<dbReference type="PANTHER" id="PTHR39147:SF1">
    <property type="entry name" value="PROTEIN SPT21"/>
    <property type="match status" value="1"/>
</dbReference>
<evidence type="ECO:0000313" key="4">
    <source>
        <dbReference type="Proteomes" id="UP000799302"/>
    </source>
</evidence>
<feature type="domain" description="Ams2/SPT21 N-terminal" evidence="2">
    <location>
        <begin position="29"/>
        <end position="169"/>
    </location>
</feature>
<feature type="region of interest" description="Disordered" evidence="1">
    <location>
        <begin position="831"/>
        <end position="898"/>
    </location>
</feature>